<dbReference type="PaxDb" id="449447-MAE_23660"/>
<dbReference type="EnsemblBacteria" id="BAG02188">
    <property type="protein sequence ID" value="BAG02188"/>
    <property type="gene ID" value="MAE_23660"/>
</dbReference>
<dbReference type="HOGENOM" id="CLU_3081832_0_0_3"/>
<dbReference type="EMBL" id="AP009552">
    <property type="protein sequence ID" value="BAG02188.1"/>
    <property type="molecule type" value="Genomic_DNA"/>
</dbReference>
<evidence type="ECO:0000313" key="2">
    <source>
        <dbReference type="Proteomes" id="UP000001510"/>
    </source>
</evidence>
<dbReference type="AlphaFoldDB" id="B0JH36"/>
<name>B0JH36_MICAN</name>
<dbReference type="Proteomes" id="UP000001510">
    <property type="component" value="Chromosome"/>
</dbReference>
<keyword evidence="2" id="KW-1185">Reference proteome</keyword>
<reference evidence="1 2" key="1">
    <citation type="journal article" date="2007" name="DNA Res.">
        <title>Complete genomic structure of the bloom-forming toxic cyanobacterium Microcystis aeruginosa NIES-843.</title>
        <authorList>
            <person name="Kaneko T."/>
            <person name="Nakajima N."/>
            <person name="Okamoto S."/>
            <person name="Suzuki I."/>
            <person name="Tanabe Y."/>
            <person name="Tamaoki M."/>
            <person name="Nakamura Y."/>
            <person name="Kasai F."/>
            <person name="Watanabe A."/>
            <person name="Kawashima K."/>
            <person name="Kishida Y."/>
            <person name="Ono A."/>
            <person name="Shimizu Y."/>
            <person name="Takahashi C."/>
            <person name="Minami C."/>
            <person name="Fujishiro T."/>
            <person name="Kohara M."/>
            <person name="Katoh M."/>
            <person name="Nakazaki N."/>
            <person name="Nakayama S."/>
            <person name="Yamada M."/>
            <person name="Tabata S."/>
            <person name="Watanabe M.M."/>
        </authorList>
    </citation>
    <scope>NUCLEOTIDE SEQUENCE [LARGE SCALE GENOMIC DNA]</scope>
    <source>
        <strain evidence="2">NIES-843 / IAM M-247</strain>
    </source>
</reference>
<dbReference type="STRING" id="449447.MAE_23660"/>
<proteinExistence type="predicted"/>
<sequence>MTEKRLLREIRASILELSSFYFNSGEKLAFLRDCIAFFYPRGNSPSGSRVRR</sequence>
<gene>
    <name evidence="1" type="ordered locus">MAE_23660</name>
</gene>
<organism evidence="1 2">
    <name type="scientific">Microcystis aeruginosa (strain NIES-843 / IAM M-2473)</name>
    <dbReference type="NCBI Taxonomy" id="449447"/>
    <lineage>
        <taxon>Bacteria</taxon>
        <taxon>Bacillati</taxon>
        <taxon>Cyanobacteriota</taxon>
        <taxon>Cyanophyceae</taxon>
        <taxon>Oscillatoriophycideae</taxon>
        <taxon>Chroococcales</taxon>
        <taxon>Microcystaceae</taxon>
        <taxon>Microcystis</taxon>
    </lineage>
</organism>
<protein>
    <submittedName>
        <fullName evidence="1">Uncharacterized protein</fullName>
    </submittedName>
</protein>
<dbReference type="KEGG" id="mar:MAE_23660"/>
<accession>B0JH36</accession>
<evidence type="ECO:0000313" key="1">
    <source>
        <dbReference type="EMBL" id="BAG02188.1"/>
    </source>
</evidence>